<dbReference type="Proteomes" id="UP000722336">
    <property type="component" value="Unassembled WGS sequence"/>
</dbReference>
<name>A0ABS6SDA9_9SPHN</name>
<dbReference type="Pfam" id="PF02635">
    <property type="entry name" value="DsrE"/>
    <property type="match status" value="1"/>
</dbReference>
<evidence type="ECO:0000313" key="2">
    <source>
        <dbReference type="Proteomes" id="UP000722336"/>
    </source>
</evidence>
<dbReference type="InterPro" id="IPR003787">
    <property type="entry name" value="Sulphur_relay_DsrE/F-like"/>
</dbReference>
<sequence>MTLHPAEKTEKPVLIVVNDPPYGTERCFNGLRLAHGLLKKSAEVTVFLMGDAVTAARKGQKTPDGYYNLERMLKRVTSGRGTLLLCGTCMDARGMNEGDVIDGARRSTMDELTDATLAADKVLVF</sequence>
<dbReference type="RefSeq" id="WP_218444308.1">
    <property type="nucleotide sequence ID" value="NZ_JAGSPA010000001.1"/>
</dbReference>
<keyword evidence="2" id="KW-1185">Reference proteome</keyword>
<reference evidence="1 2" key="1">
    <citation type="submission" date="2021-04" db="EMBL/GenBank/DDBJ databases">
        <authorList>
            <person name="Pira H."/>
            <person name="Risdian C."/>
            <person name="Wink J."/>
        </authorList>
    </citation>
    <scope>NUCLEOTIDE SEQUENCE [LARGE SCALE GENOMIC DNA]</scope>
    <source>
        <strain evidence="1 2">WHA3</strain>
    </source>
</reference>
<gene>
    <name evidence="1" type="ORF">KCG44_03835</name>
</gene>
<dbReference type="EMBL" id="JAGSPA010000001">
    <property type="protein sequence ID" value="MBV7255911.1"/>
    <property type="molecule type" value="Genomic_DNA"/>
</dbReference>
<dbReference type="PANTHER" id="PTHR34874:SF1">
    <property type="entry name" value="PROTEIN YCHN"/>
    <property type="match status" value="1"/>
</dbReference>
<organism evidence="1 2">
    <name type="scientific">Pacificimonas pallii</name>
    <dbReference type="NCBI Taxonomy" id="2827236"/>
    <lineage>
        <taxon>Bacteria</taxon>
        <taxon>Pseudomonadati</taxon>
        <taxon>Pseudomonadota</taxon>
        <taxon>Alphaproteobacteria</taxon>
        <taxon>Sphingomonadales</taxon>
        <taxon>Sphingosinicellaceae</taxon>
        <taxon>Pacificimonas</taxon>
    </lineage>
</organism>
<protein>
    <submittedName>
        <fullName evidence="1">DsrE family protein</fullName>
    </submittedName>
</protein>
<accession>A0ABS6SDA9</accession>
<proteinExistence type="predicted"/>
<dbReference type="PANTHER" id="PTHR34874">
    <property type="entry name" value="PROTEIN YCHN"/>
    <property type="match status" value="1"/>
</dbReference>
<evidence type="ECO:0000313" key="1">
    <source>
        <dbReference type="EMBL" id="MBV7255911.1"/>
    </source>
</evidence>
<comment type="caution">
    <text evidence="1">The sequence shown here is derived from an EMBL/GenBank/DDBJ whole genome shotgun (WGS) entry which is preliminary data.</text>
</comment>